<dbReference type="AlphaFoldDB" id="A0A855MRX9"/>
<dbReference type="EMBL" id="JAHC01000005">
    <property type="protein sequence ID" value="POZ89279.1"/>
    <property type="molecule type" value="Genomic_DNA"/>
</dbReference>
<sequence>MRIMDNSTVSGKNHFSFSKCNTVRSRDIFIFLHSSSRKKDNKRDCSINDSRLKGFEDRVYNGWERGEGHHRLSFRVCKSSKYIFVKGYDDYEKENACTHKKKREIIFSKD</sequence>
<evidence type="ECO:0000313" key="2">
    <source>
        <dbReference type="Proteomes" id="UP000237502"/>
    </source>
</evidence>
<reference evidence="1 2" key="1">
    <citation type="submission" date="2014-01" db="EMBL/GenBank/DDBJ databases">
        <title>Comparative genomics of Petrotoga.</title>
        <authorList>
            <person name="Chow K."/>
            <person name="Charchuk R."/>
            <person name="Nesbo C.L."/>
        </authorList>
    </citation>
    <scope>NUCLEOTIDE SEQUENCE [LARGE SCALE GENOMIC DNA]</scope>
    <source>
        <strain evidence="1 2">DSM 13575</strain>
    </source>
</reference>
<accession>A0A855MRX9</accession>
<comment type="caution">
    <text evidence="1">The sequence shown here is derived from an EMBL/GenBank/DDBJ whole genome shotgun (WGS) entry which is preliminary data.</text>
</comment>
<gene>
    <name evidence="1" type="ORF">AA80_01235</name>
</gene>
<protein>
    <submittedName>
        <fullName evidence="1">Uncharacterized protein</fullName>
    </submittedName>
</protein>
<evidence type="ECO:0000313" key="1">
    <source>
        <dbReference type="EMBL" id="POZ89279.1"/>
    </source>
</evidence>
<proteinExistence type="predicted"/>
<dbReference type="Proteomes" id="UP000237502">
    <property type="component" value="Unassembled WGS sequence"/>
</dbReference>
<organism evidence="1 2">
    <name type="scientific">Petrotoga sibirica DSM 13575</name>
    <dbReference type="NCBI Taxonomy" id="1122956"/>
    <lineage>
        <taxon>Bacteria</taxon>
        <taxon>Thermotogati</taxon>
        <taxon>Thermotogota</taxon>
        <taxon>Thermotogae</taxon>
        <taxon>Petrotogales</taxon>
        <taxon>Petrotogaceae</taxon>
        <taxon>Petrotoga</taxon>
    </lineage>
</organism>
<dbReference type="RefSeq" id="WP_103876058.1">
    <property type="nucleotide sequence ID" value="NZ_JAHC01000005.1"/>
</dbReference>
<name>A0A855MRX9_9BACT</name>